<feature type="domain" description="Myotubularin phosphatase" evidence="5">
    <location>
        <begin position="163"/>
        <end position="570"/>
    </location>
</feature>
<gene>
    <name evidence="6" type="ORF">CYFA0S_01e19966g</name>
</gene>
<dbReference type="EMBL" id="LK052886">
    <property type="protein sequence ID" value="CDR37992.1"/>
    <property type="molecule type" value="Genomic_DNA"/>
</dbReference>
<dbReference type="InterPro" id="IPR029021">
    <property type="entry name" value="Prot-tyrosine_phosphatase-like"/>
</dbReference>
<reference evidence="6" key="1">
    <citation type="journal article" date="2014" name="Genome Announc.">
        <title>Genome sequence of the yeast Cyberlindnera fabianii (Hansenula fabianii).</title>
        <authorList>
            <person name="Freel K.C."/>
            <person name="Sarilar V."/>
            <person name="Neuveglise C."/>
            <person name="Devillers H."/>
            <person name="Friedrich A."/>
            <person name="Schacherer J."/>
        </authorList>
    </citation>
    <scope>NUCLEOTIDE SEQUENCE</scope>
    <source>
        <strain evidence="6">YJS4271</strain>
    </source>
</reference>
<dbReference type="InterPro" id="IPR010569">
    <property type="entry name" value="Myotubularin-like_Pase_dom"/>
</dbReference>
<dbReference type="GO" id="GO:0005737">
    <property type="term" value="C:cytoplasm"/>
    <property type="evidence" value="ECO:0007669"/>
    <property type="project" value="TreeGrafter"/>
</dbReference>
<dbReference type="GO" id="GO:0046856">
    <property type="term" value="P:phosphatidylinositol dephosphorylation"/>
    <property type="evidence" value="ECO:0007669"/>
    <property type="project" value="TreeGrafter"/>
</dbReference>
<name>A0A061AKE3_CYBFA</name>
<dbReference type="GO" id="GO:0004438">
    <property type="term" value="F:phosphatidylinositol-3-phosphate phosphatase activity"/>
    <property type="evidence" value="ECO:0007669"/>
    <property type="project" value="TreeGrafter"/>
</dbReference>
<dbReference type="InterPro" id="IPR030564">
    <property type="entry name" value="Myotubularin"/>
</dbReference>
<protein>
    <submittedName>
        <fullName evidence="6">CYFA0S01e19966g1_1</fullName>
    </submittedName>
</protein>
<feature type="active site" description="Phosphocysteine intermediate" evidence="2">
    <location>
        <position position="386"/>
    </location>
</feature>
<dbReference type="Pfam" id="PF06602">
    <property type="entry name" value="Myotub-related"/>
    <property type="match status" value="1"/>
</dbReference>
<dbReference type="GO" id="GO:0016020">
    <property type="term" value="C:membrane"/>
    <property type="evidence" value="ECO:0007669"/>
    <property type="project" value="TreeGrafter"/>
</dbReference>
<accession>A0A061AKE3</accession>
<dbReference type="SUPFAM" id="SSF50729">
    <property type="entry name" value="PH domain-like"/>
    <property type="match status" value="1"/>
</dbReference>
<dbReference type="PhylomeDB" id="A0A061AKE3"/>
<dbReference type="AlphaFoldDB" id="A0A061AKE3"/>
<feature type="binding site" evidence="3">
    <location>
        <begin position="386"/>
        <end position="392"/>
    </location>
    <ligand>
        <name>substrate</name>
    </ligand>
</feature>
<evidence type="ECO:0000313" key="6">
    <source>
        <dbReference type="EMBL" id="CDR37992.1"/>
    </source>
</evidence>
<dbReference type="InterPro" id="IPR016130">
    <property type="entry name" value="Tyr_Pase_AS"/>
</dbReference>
<evidence type="ECO:0000259" key="5">
    <source>
        <dbReference type="PROSITE" id="PS51339"/>
    </source>
</evidence>
<evidence type="ECO:0000256" key="2">
    <source>
        <dbReference type="PIRSR" id="PIRSR630564-1"/>
    </source>
</evidence>
<dbReference type="OrthoDB" id="271628at2759"/>
<feature type="binding site" evidence="3">
    <location>
        <begin position="323"/>
        <end position="324"/>
    </location>
    <ligand>
        <name>substrate</name>
    </ligand>
</feature>
<proteinExistence type="inferred from homology"/>
<evidence type="ECO:0000256" key="4">
    <source>
        <dbReference type="SAM" id="MobiDB-lite"/>
    </source>
</evidence>
<dbReference type="Gene3D" id="2.30.29.30">
    <property type="entry name" value="Pleckstrin-homology domain (PH domain)/Phosphotyrosine-binding domain (PTB)"/>
    <property type="match status" value="1"/>
</dbReference>
<dbReference type="SUPFAM" id="SSF52799">
    <property type="entry name" value="(Phosphotyrosine protein) phosphatases II"/>
    <property type="match status" value="1"/>
</dbReference>
<dbReference type="PROSITE" id="PS51339">
    <property type="entry name" value="PPASE_MYOTUBULARIN"/>
    <property type="match status" value="1"/>
</dbReference>
<sequence length="614" mass="70986">MEYIKVARVDGVILHKRGQHIHGSLHLTPHHLIFTVLKPRPGELRELWVCYPMIGTVESTRGSALLRLLDSGKEDTNDDISRSILMQTLPKLHDIHGKELNPFRLFSLKLNCKDFQFLSFDFTREKDCLDVFDSIMMLTCLPEINQLYAFIYQPNLAEKKLNTWNIYDPIKEFERQGLDFVNHSQSSVTNWRVSNINSNYKFAETYPSVLVVPKTISDNVLIHAGRYRSKSRIPALTYYHKESGCTITRCSQPLVGLKQSRSIQDEKLVDEMFRSSENKDTRINIIVDARPLTNAMAQMALGGGSESMDNYKGCDKVYLGIDNIHVMRDSMQHVVNSLEDGDLNKKVDKNGLAKSQWLKIISLLLSSTDKLVKSFALNHSNLLVHCSDGWDRTSQIVSLIQVCVDPYFRTIDGFITLVEKDWLSFGHRFLERSGHLSSESVFKTDMDDRNIAIKTVSNHFKKRKALKFTSPIFHQFIDAIYQLTVQHPEEFEYNERFLRRLVYHLYSCQFGNFLFDNEYERQNADVKHKTRSVWDYFLSRREEFSNKTFSPKETLIAPNFNKVKWWWQFYGRSDDELNGGVSTSINNVSPDLGGSNVENGLDSTEKKFQQMSVS</sequence>
<dbReference type="PANTHER" id="PTHR10807">
    <property type="entry name" value="MYOTUBULARIN-RELATED"/>
    <property type="match status" value="1"/>
</dbReference>
<dbReference type="PANTHER" id="PTHR10807:SF128">
    <property type="entry name" value="PHOSPHATIDYLINOSITOL-3,5-BISPHOSPHATE 3-PHOSPHATASE"/>
    <property type="match status" value="1"/>
</dbReference>
<evidence type="ECO:0000256" key="1">
    <source>
        <dbReference type="ARBA" id="ARBA00007471"/>
    </source>
</evidence>
<dbReference type="VEuPathDB" id="FungiDB:BON22_5458"/>
<dbReference type="PROSITE" id="PS00383">
    <property type="entry name" value="TYR_PHOSPHATASE_1"/>
    <property type="match status" value="1"/>
</dbReference>
<organism evidence="6">
    <name type="scientific">Cyberlindnera fabianii</name>
    <name type="common">Yeast</name>
    <name type="synonym">Hansenula fabianii</name>
    <dbReference type="NCBI Taxonomy" id="36022"/>
    <lineage>
        <taxon>Eukaryota</taxon>
        <taxon>Fungi</taxon>
        <taxon>Dikarya</taxon>
        <taxon>Ascomycota</taxon>
        <taxon>Saccharomycotina</taxon>
        <taxon>Saccharomycetes</taxon>
        <taxon>Phaffomycetales</taxon>
        <taxon>Phaffomycetaceae</taxon>
        <taxon>Cyberlindnera</taxon>
    </lineage>
</organism>
<feature type="region of interest" description="Disordered" evidence="4">
    <location>
        <begin position="588"/>
        <end position="614"/>
    </location>
</feature>
<dbReference type="InterPro" id="IPR011993">
    <property type="entry name" value="PH-like_dom_sf"/>
</dbReference>
<comment type="similarity">
    <text evidence="1">Belongs to the protein-tyrosine phosphatase family. Non-receptor class myotubularin subfamily.</text>
</comment>
<evidence type="ECO:0000256" key="3">
    <source>
        <dbReference type="PIRSR" id="PIRSR630564-2"/>
    </source>
</evidence>